<dbReference type="PROSITE" id="PS50181">
    <property type="entry name" value="FBOX"/>
    <property type="match status" value="1"/>
</dbReference>
<dbReference type="SMART" id="SM00726">
    <property type="entry name" value="UIM"/>
    <property type="match status" value="2"/>
</dbReference>
<feature type="compositionally biased region" description="Low complexity" evidence="1">
    <location>
        <begin position="45"/>
        <end position="56"/>
    </location>
</feature>
<evidence type="ECO:0000313" key="3">
    <source>
        <dbReference type="EMBL" id="KAL0471898.1"/>
    </source>
</evidence>
<dbReference type="EMBL" id="JAVLET010000003">
    <property type="protein sequence ID" value="KAL0471898.1"/>
    <property type="molecule type" value="Genomic_DNA"/>
</dbReference>
<keyword evidence="4" id="KW-1185">Reference proteome</keyword>
<feature type="compositionally biased region" description="Basic residues" evidence="1">
    <location>
        <begin position="880"/>
        <end position="901"/>
    </location>
</feature>
<feature type="compositionally biased region" description="Polar residues" evidence="1">
    <location>
        <begin position="654"/>
        <end position="664"/>
    </location>
</feature>
<dbReference type="SUPFAM" id="SSF81383">
    <property type="entry name" value="F-box domain"/>
    <property type="match status" value="1"/>
</dbReference>
<comment type="caution">
    <text evidence="3">The sequence shown here is derived from an EMBL/GenBank/DDBJ whole genome shotgun (WGS) entry which is preliminary data.</text>
</comment>
<name>A0ABR3DI08_NEUIN</name>
<dbReference type="Gene3D" id="1.20.1280.50">
    <property type="match status" value="1"/>
</dbReference>
<dbReference type="InterPro" id="IPR003903">
    <property type="entry name" value="UIM_dom"/>
</dbReference>
<dbReference type="InterPro" id="IPR027040">
    <property type="entry name" value="PSMD4"/>
</dbReference>
<dbReference type="CDD" id="cd09917">
    <property type="entry name" value="F-box_SF"/>
    <property type="match status" value="1"/>
</dbReference>
<sequence>MHQGSTEISVSLPRDPYPISSGQTVQHGSPRSQPSSPDDASPHESIFSGDVASSSSDDGHRFDHDFGRLRAADYASAAQPVMTAGRRIAEYESALLVSRHHAPHTVAFQVVKNTSSTPGRVKLADFPNEILTHILSHLHPDSHGDVALVSKRFYHLVAAPYAWRRAFLRNFPGQESLLSAKNRSEFANEDGELDRIRSESRYFARLSAMATWRSEYLLRTRLLRSVSRGKPDGSSNLSIQSGKKAAAVLTYSPRLTWMVTHLHAVFSGNRNGPRVMHGSRDIGVASVGDPTTGKIDKLGMDDQFQFQQLDEVHPGLVYYGMGDGAAAVPNVIDVSQPYGLVGAEAFPGGRVYFKPQGQLRGRFLGIVPETVDDEPEIPKIPELLDAVCSVWIAKSPNVPTATDSMIGMFTGSTLGIVTAYTLGYEISGRRAGNRVGEITARWVLSPGVPIVDIKVDDNYNLRRKGMNRVWAVALNALGEVFYLIQTPTPSLTRGKSTTLLKDAWDAGRTAYWEMIEATRRVATPDDFNKNAADGSYTPRSSANFMNLSRAQIVAEAREIESFLRRKPADFRRVCLGWDMQRRLEVDFAAGDASGGEAIFKIDCGLEENVPPAVRRYVRHKTSPVINPEKVAALLSSTPKASIFGGAETSKGLDSISQSTTSNAEKPSAIQASSGSPSTSATPAGDTINGWSVTDYKLKIPLGAEITASAIDLSNYAVMAAFEDPLCFEHDGSGDTSKEIPGRRARYLAVGTSTGSVNVWNTRDHHSSHTVKPLRVIQTDSPAISSLALSALYLLHGGTDGVVQAWDPLASTHEPIRTLNAKMSGRVPRPILSQAPAMERNVYSAVRAIFLDPDPTVLRGVSAWGNNIRFWSYSSTNQTPGRKRRHRHNDVHGRMSSRRTSHHVSGFIAAEEAELIHEEETRTREVARLRSRFGQGLADMTEEEALLYAQMISEEDFIKQESVRLAAEAEMGSTIDEEWERLPSTGSSADQLTPEPSLPGASPSVTGSGANIATANQESEEEMIQRAIRLSLLERNGSVDGVVAVEPAPAPEPVAAEAEQYPPRSSSPLPEFSIKVKPLKGKGKGKQPSLATGSSLSHSTPVIPFSETGHSNGSAFGRDPSDIAYDTVPPAATTNVTSGTDIDDDLALALRLSLEEEQARQHRMAHQSVVPMVSDVRHALENSEEFPRLDVKGKGKGKGKMI</sequence>
<dbReference type="PROSITE" id="PS50330">
    <property type="entry name" value="UIM"/>
    <property type="match status" value="2"/>
</dbReference>
<dbReference type="SUPFAM" id="SSF50978">
    <property type="entry name" value="WD40 repeat-like"/>
    <property type="match status" value="1"/>
</dbReference>
<dbReference type="InterPro" id="IPR015943">
    <property type="entry name" value="WD40/YVTN_repeat-like_dom_sf"/>
</dbReference>
<evidence type="ECO:0000313" key="4">
    <source>
        <dbReference type="Proteomes" id="UP001451303"/>
    </source>
</evidence>
<evidence type="ECO:0000259" key="2">
    <source>
        <dbReference type="PROSITE" id="PS50181"/>
    </source>
</evidence>
<evidence type="ECO:0000256" key="1">
    <source>
        <dbReference type="SAM" id="MobiDB-lite"/>
    </source>
</evidence>
<dbReference type="InterPro" id="IPR001810">
    <property type="entry name" value="F-box_dom"/>
</dbReference>
<dbReference type="PANTHER" id="PTHR10223">
    <property type="entry name" value="26S PROTEASOME NON-ATPASE REGULATORY SUBUNIT 4"/>
    <property type="match status" value="1"/>
</dbReference>
<dbReference type="InterPro" id="IPR036047">
    <property type="entry name" value="F-box-like_dom_sf"/>
</dbReference>
<dbReference type="Gene3D" id="2.130.10.10">
    <property type="entry name" value="YVTN repeat-like/Quinoprotein amine dehydrogenase"/>
    <property type="match status" value="1"/>
</dbReference>
<organism evidence="3 4">
    <name type="scientific">Neurospora intermedia</name>
    <dbReference type="NCBI Taxonomy" id="5142"/>
    <lineage>
        <taxon>Eukaryota</taxon>
        <taxon>Fungi</taxon>
        <taxon>Dikarya</taxon>
        <taxon>Ascomycota</taxon>
        <taxon>Pezizomycotina</taxon>
        <taxon>Sordariomycetes</taxon>
        <taxon>Sordariomycetidae</taxon>
        <taxon>Sordariales</taxon>
        <taxon>Sordariaceae</taxon>
        <taxon>Neurospora</taxon>
    </lineage>
</organism>
<dbReference type="PANTHER" id="PTHR10223:SF2">
    <property type="entry name" value="F-BOX AND WD DOMAIN PROTEIN (AFU_ORTHOLOGUE AFUA_6G11400)"/>
    <property type="match status" value="1"/>
</dbReference>
<feature type="compositionally biased region" description="Polar residues" evidence="1">
    <location>
        <begin position="1088"/>
        <end position="1097"/>
    </location>
</feature>
<feature type="compositionally biased region" description="Polar residues" evidence="1">
    <location>
        <begin position="20"/>
        <end position="38"/>
    </location>
</feature>
<proteinExistence type="predicted"/>
<feature type="compositionally biased region" description="Low complexity" evidence="1">
    <location>
        <begin position="671"/>
        <end position="684"/>
    </location>
</feature>
<feature type="domain" description="F-box" evidence="2">
    <location>
        <begin position="120"/>
        <end position="166"/>
    </location>
</feature>
<dbReference type="Pfam" id="PF02809">
    <property type="entry name" value="UIM"/>
    <property type="match status" value="2"/>
</dbReference>
<dbReference type="InterPro" id="IPR036322">
    <property type="entry name" value="WD40_repeat_dom_sf"/>
</dbReference>
<dbReference type="Proteomes" id="UP001451303">
    <property type="component" value="Unassembled WGS sequence"/>
</dbReference>
<feature type="region of interest" description="Disordered" evidence="1">
    <location>
        <begin position="1078"/>
        <end position="1097"/>
    </location>
</feature>
<feature type="region of interest" description="Disordered" evidence="1">
    <location>
        <begin position="876"/>
        <end position="903"/>
    </location>
</feature>
<reference evidence="3 4" key="1">
    <citation type="submission" date="2023-09" db="EMBL/GenBank/DDBJ databases">
        <title>Multi-omics analysis of a traditional fermented food reveals byproduct-associated fungal strains for waste-to-food upcycling.</title>
        <authorList>
            <consortium name="Lawrence Berkeley National Laboratory"/>
            <person name="Rekdal V.M."/>
            <person name="Villalobos-Escobedo J.M."/>
            <person name="Rodriguez-Valeron N."/>
            <person name="Garcia M.O."/>
            <person name="Vasquez D.P."/>
            <person name="Damayanti I."/>
            <person name="Sorensen P.M."/>
            <person name="Baidoo E.E."/>
            <person name="De Carvalho A.C."/>
            <person name="Riley R."/>
            <person name="Lipzen A."/>
            <person name="He G."/>
            <person name="Yan M."/>
            <person name="Haridas S."/>
            <person name="Daum C."/>
            <person name="Yoshinaga Y."/>
            <person name="Ng V."/>
            <person name="Grigoriev I.V."/>
            <person name="Munk R."/>
            <person name="Nuraida L."/>
            <person name="Wijaya C.H."/>
            <person name="Morales P.-C."/>
            <person name="Keasling J.D."/>
        </authorList>
    </citation>
    <scope>NUCLEOTIDE SEQUENCE [LARGE SCALE GENOMIC DNA]</scope>
    <source>
        <strain evidence="3 4">FGSC 2613</strain>
    </source>
</reference>
<feature type="region of interest" description="Disordered" evidence="1">
    <location>
        <begin position="653"/>
        <end position="685"/>
    </location>
</feature>
<feature type="region of interest" description="Disordered" evidence="1">
    <location>
        <begin position="1"/>
        <end position="59"/>
    </location>
</feature>
<protein>
    <recommendedName>
        <fullName evidence="2">F-box domain-containing protein</fullName>
    </recommendedName>
</protein>
<dbReference type="Pfam" id="PF12937">
    <property type="entry name" value="F-box-like"/>
    <property type="match status" value="1"/>
</dbReference>
<feature type="region of interest" description="Disordered" evidence="1">
    <location>
        <begin position="981"/>
        <end position="1006"/>
    </location>
</feature>
<dbReference type="Gene3D" id="1.10.287.3990">
    <property type="match status" value="1"/>
</dbReference>
<gene>
    <name evidence="3" type="ORF">QR685DRAFT_604848</name>
</gene>
<accession>A0ABR3DI08</accession>